<dbReference type="InterPro" id="IPR003607">
    <property type="entry name" value="HD/PDEase_dom"/>
</dbReference>
<protein>
    <recommendedName>
        <fullName evidence="2">HD-GYP domain-containing protein</fullName>
    </recommendedName>
</protein>
<dbReference type="SUPFAM" id="SSF55785">
    <property type="entry name" value="PYP-like sensor domain (PAS domain)"/>
    <property type="match status" value="1"/>
</dbReference>
<sequence length="669" mass="75509">MNNKPAVFAFILLLIFLSGSTWLVFEYVSSEKQRDIDSWQARLNIMAESQQGAVENWFDKQIENLNALASNPLVQLYVSQSSFVTNATDETSRGQFNHLKNLLNATANRANVFTPVNRISNNEENRIHDGLAIASKDKILLATRYFPINETRVKQLYKSALETKSVLISNIYDSSDSPRLIIVVPVSPVQSIDDSNLRGAIVAVINPESNLFKLLLKEWVTTNTEETLLVSVAQSQVQYLSPLQQGYKLFHQASIVTSAAGNSADVVGRFVEQPDYRGVRVLATSREIRNTTMRLVQKIDVDEALTEANVHQNFILTVFLLAVFIIGISFIAIWRHATSLHLQKATRRLRARSELLNAIGDSVNDHTFLLDHKNRLVFINDALTRSFSINNVDIRGKALNHIFNNEITDILLAMKPAKNESNVRNKELRLEFKDKRNDYHVSVIALKHPYYKQSYLYVMHDITELKDAQGSHNRLMEGIISTLTQLIDKHDPYCAHHSERTKEVAIEVAKAMGVPQDRIDALAMAALLANIGKLYIPKEMLTNENPLTEEEELLLRENVNHSVGMLEGLEFYGPVVSFVQQKNECLDGSGYPHGLSGDEIQQESRILSVANAFVAMTSSRAYRSGKPVKEALEILISEADSRYDRHVIAALFHIAENHSDWSSWQQVEE</sequence>
<dbReference type="CDD" id="cd00077">
    <property type="entry name" value="HDc"/>
    <property type="match status" value="1"/>
</dbReference>
<feature type="transmembrane region" description="Helical" evidence="1">
    <location>
        <begin position="314"/>
        <end position="334"/>
    </location>
</feature>
<keyword evidence="1" id="KW-0472">Membrane</keyword>
<dbReference type="Gene3D" id="1.10.3210.10">
    <property type="entry name" value="Hypothetical protein af1432"/>
    <property type="match status" value="1"/>
</dbReference>
<keyword evidence="1" id="KW-0812">Transmembrane</keyword>
<evidence type="ECO:0000313" key="3">
    <source>
        <dbReference type="EMBL" id="VAW54841.1"/>
    </source>
</evidence>
<dbReference type="PANTHER" id="PTHR43155">
    <property type="entry name" value="CYCLIC DI-GMP PHOSPHODIESTERASE PA4108-RELATED"/>
    <property type="match status" value="1"/>
</dbReference>
<dbReference type="AlphaFoldDB" id="A0A3B0WHP6"/>
<dbReference type="InterPro" id="IPR035965">
    <property type="entry name" value="PAS-like_dom_sf"/>
</dbReference>
<reference evidence="3" key="1">
    <citation type="submission" date="2018-06" db="EMBL/GenBank/DDBJ databases">
        <authorList>
            <person name="Zhirakovskaya E."/>
        </authorList>
    </citation>
    <scope>NUCLEOTIDE SEQUENCE</scope>
</reference>
<accession>A0A3B0WHP6</accession>
<dbReference type="PANTHER" id="PTHR43155:SF2">
    <property type="entry name" value="CYCLIC DI-GMP PHOSPHODIESTERASE PA4108"/>
    <property type="match status" value="1"/>
</dbReference>
<organism evidence="3">
    <name type="scientific">hydrothermal vent metagenome</name>
    <dbReference type="NCBI Taxonomy" id="652676"/>
    <lineage>
        <taxon>unclassified sequences</taxon>
        <taxon>metagenomes</taxon>
        <taxon>ecological metagenomes</taxon>
    </lineage>
</organism>
<evidence type="ECO:0000256" key="1">
    <source>
        <dbReference type="SAM" id="Phobius"/>
    </source>
</evidence>
<dbReference type="InterPro" id="IPR037522">
    <property type="entry name" value="HD_GYP_dom"/>
</dbReference>
<gene>
    <name evidence="3" type="ORF">MNBD_GAMMA05-1812</name>
</gene>
<name>A0A3B0WHP6_9ZZZZ</name>
<feature type="domain" description="HD-GYP" evidence="2">
    <location>
        <begin position="472"/>
        <end position="667"/>
    </location>
</feature>
<evidence type="ECO:0000259" key="2">
    <source>
        <dbReference type="PROSITE" id="PS51832"/>
    </source>
</evidence>
<dbReference type="EMBL" id="UOFE01000044">
    <property type="protein sequence ID" value="VAW54841.1"/>
    <property type="molecule type" value="Genomic_DNA"/>
</dbReference>
<dbReference type="SMART" id="SM00471">
    <property type="entry name" value="HDc"/>
    <property type="match status" value="1"/>
</dbReference>
<dbReference type="Gene3D" id="3.30.450.20">
    <property type="entry name" value="PAS domain"/>
    <property type="match status" value="1"/>
</dbReference>
<dbReference type="SUPFAM" id="SSF109604">
    <property type="entry name" value="HD-domain/PDEase-like"/>
    <property type="match status" value="1"/>
</dbReference>
<dbReference type="PROSITE" id="PS51832">
    <property type="entry name" value="HD_GYP"/>
    <property type="match status" value="1"/>
</dbReference>
<keyword evidence="1" id="KW-1133">Transmembrane helix</keyword>
<dbReference type="Pfam" id="PF13487">
    <property type="entry name" value="HD_5"/>
    <property type="match status" value="1"/>
</dbReference>
<proteinExistence type="predicted"/>